<gene>
    <name evidence="3" type="ORF">ACFQ4G_19955</name>
</gene>
<feature type="compositionally biased region" description="Polar residues" evidence="1">
    <location>
        <begin position="225"/>
        <end position="244"/>
    </location>
</feature>
<keyword evidence="2" id="KW-0472">Membrane</keyword>
<evidence type="ECO:0000256" key="2">
    <source>
        <dbReference type="SAM" id="Phobius"/>
    </source>
</evidence>
<evidence type="ECO:0000313" key="3">
    <source>
        <dbReference type="EMBL" id="MFD1303843.1"/>
    </source>
</evidence>
<accession>A0ABW3X4F7</accession>
<sequence length="428" mass="45298">MPEAAAPSSSTKEKRASIPEPSLPQAPEPDLGLHPAPSGRPQASRPDADPPQARAAASEAPSSVLAIKPRVAQPADKVAERRAARLAAKAASKDISAPVDRSEPEPITTPLAEGPRESDATQASDREVNGGAPDAAGARNRPRIDVVAPRSGRPLLLRNVFVGGVLLIVVGLIAVAAFMLRDKPSDLQSGNTEAQGEATDSGASKYADRIGGEASSPAERRDQGTRQAPSAPSDSTRQQPTQSDVAVAQRAVLFEENTAGGNAQPITFQGMVVWRLEAVNGEQGQPLETVIRGRVTFADAGLSLLMTIRRNLDSTLPASHTIELAFTTTSPAGDKRAVQDVGLLTAKDEEASRGSPVSGLPVRVRENLFLIGLSSLQADIDRNTDLLEHRNWFDLPVKFASGPRGVLTFEKGTSGNQVIRSAFEQWRR</sequence>
<keyword evidence="3" id="KW-0418">Kinase</keyword>
<proteinExistence type="predicted"/>
<dbReference type="RefSeq" id="WP_238207298.1">
    <property type="nucleotide sequence ID" value="NZ_JBHTND010000040.1"/>
</dbReference>
<comment type="caution">
    <text evidence="3">The sequence shown here is derived from an EMBL/GenBank/DDBJ whole genome shotgun (WGS) entry which is preliminary data.</text>
</comment>
<protein>
    <submittedName>
        <fullName evidence="3">Histidine kinase</fullName>
    </submittedName>
</protein>
<feature type="compositionally biased region" description="Basic and acidic residues" evidence="1">
    <location>
        <begin position="114"/>
        <end position="128"/>
    </location>
</feature>
<name>A0ABW3X4F7_9HYPH</name>
<evidence type="ECO:0000256" key="1">
    <source>
        <dbReference type="SAM" id="MobiDB-lite"/>
    </source>
</evidence>
<feature type="region of interest" description="Disordered" evidence="1">
    <location>
        <begin position="1"/>
        <end position="143"/>
    </location>
</feature>
<keyword evidence="2" id="KW-0812">Transmembrane</keyword>
<keyword evidence="3" id="KW-0808">Transferase</keyword>
<feature type="compositionally biased region" description="Low complexity" evidence="1">
    <location>
        <begin position="41"/>
        <end position="63"/>
    </location>
</feature>
<reference evidence="4" key="1">
    <citation type="journal article" date="2019" name="Int. J. Syst. Evol. Microbiol.">
        <title>The Global Catalogue of Microorganisms (GCM) 10K type strain sequencing project: providing services to taxonomists for standard genome sequencing and annotation.</title>
        <authorList>
            <consortium name="The Broad Institute Genomics Platform"/>
            <consortium name="The Broad Institute Genome Sequencing Center for Infectious Disease"/>
            <person name="Wu L."/>
            <person name="Ma J."/>
        </authorList>
    </citation>
    <scope>NUCLEOTIDE SEQUENCE [LARGE SCALE GENOMIC DNA]</scope>
    <source>
        <strain evidence="4">CCUG 56108</strain>
    </source>
</reference>
<feature type="region of interest" description="Disordered" evidence="1">
    <location>
        <begin position="186"/>
        <end position="244"/>
    </location>
</feature>
<dbReference type="EMBL" id="JBHTND010000040">
    <property type="protein sequence ID" value="MFD1303843.1"/>
    <property type="molecule type" value="Genomic_DNA"/>
</dbReference>
<dbReference type="Proteomes" id="UP001597176">
    <property type="component" value="Unassembled WGS sequence"/>
</dbReference>
<evidence type="ECO:0000313" key="4">
    <source>
        <dbReference type="Proteomes" id="UP001597176"/>
    </source>
</evidence>
<dbReference type="GO" id="GO:0016301">
    <property type="term" value="F:kinase activity"/>
    <property type="evidence" value="ECO:0007669"/>
    <property type="project" value="UniProtKB-KW"/>
</dbReference>
<feature type="transmembrane region" description="Helical" evidence="2">
    <location>
        <begin position="160"/>
        <end position="180"/>
    </location>
</feature>
<keyword evidence="4" id="KW-1185">Reference proteome</keyword>
<organism evidence="3 4">
    <name type="scientific">Methylobacterium marchantiae</name>
    <dbReference type="NCBI Taxonomy" id="600331"/>
    <lineage>
        <taxon>Bacteria</taxon>
        <taxon>Pseudomonadati</taxon>
        <taxon>Pseudomonadota</taxon>
        <taxon>Alphaproteobacteria</taxon>
        <taxon>Hyphomicrobiales</taxon>
        <taxon>Methylobacteriaceae</taxon>
        <taxon>Methylobacterium</taxon>
    </lineage>
</organism>
<keyword evidence="2" id="KW-1133">Transmembrane helix</keyword>